<feature type="transmembrane region" description="Helical" evidence="1">
    <location>
        <begin position="6"/>
        <end position="27"/>
    </location>
</feature>
<dbReference type="Proteomes" id="UP000294911">
    <property type="component" value="Unassembled WGS sequence"/>
</dbReference>
<dbReference type="AlphaFoldDB" id="A0A4R2QUW7"/>
<dbReference type="EMBL" id="SLXQ01000004">
    <property type="protein sequence ID" value="TCP53517.1"/>
    <property type="molecule type" value="Genomic_DNA"/>
</dbReference>
<evidence type="ECO:0000256" key="1">
    <source>
        <dbReference type="SAM" id="Phobius"/>
    </source>
</evidence>
<comment type="caution">
    <text evidence="2">The sequence shown here is derived from an EMBL/GenBank/DDBJ whole genome shotgun (WGS) entry which is preliminary data.</text>
</comment>
<proteinExistence type="predicted"/>
<sequence length="37" mass="3854">MVIDILIEAGVLILVLTALALTCLVLANARPPRGPGR</sequence>
<accession>A0A4R2QUW7</accession>
<organism evidence="2 3">
    <name type="scientific">Tamaricihabitans halophyticus</name>
    <dbReference type="NCBI Taxonomy" id="1262583"/>
    <lineage>
        <taxon>Bacteria</taxon>
        <taxon>Bacillati</taxon>
        <taxon>Actinomycetota</taxon>
        <taxon>Actinomycetes</taxon>
        <taxon>Pseudonocardiales</taxon>
        <taxon>Pseudonocardiaceae</taxon>
        <taxon>Tamaricihabitans</taxon>
    </lineage>
</organism>
<evidence type="ECO:0000313" key="3">
    <source>
        <dbReference type="Proteomes" id="UP000294911"/>
    </source>
</evidence>
<gene>
    <name evidence="2" type="ORF">EV191_10484</name>
</gene>
<reference evidence="2 3" key="1">
    <citation type="submission" date="2019-03" db="EMBL/GenBank/DDBJ databases">
        <title>Genomic Encyclopedia of Type Strains, Phase IV (KMG-IV): sequencing the most valuable type-strain genomes for metagenomic binning, comparative biology and taxonomic classification.</title>
        <authorList>
            <person name="Goeker M."/>
        </authorList>
    </citation>
    <scope>NUCLEOTIDE SEQUENCE [LARGE SCALE GENOMIC DNA]</scope>
    <source>
        <strain evidence="2 3">DSM 45765</strain>
    </source>
</reference>
<keyword evidence="1" id="KW-1133">Transmembrane helix</keyword>
<name>A0A4R2QUW7_9PSEU</name>
<evidence type="ECO:0000313" key="2">
    <source>
        <dbReference type="EMBL" id="TCP53517.1"/>
    </source>
</evidence>
<protein>
    <submittedName>
        <fullName evidence="2">Uncharacterized protein</fullName>
    </submittedName>
</protein>
<keyword evidence="1" id="KW-0472">Membrane</keyword>
<keyword evidence="1" id="KW-0812">Transmembrane</keyword>
<keyword evidence="3" id="KW-1185">Reference proteome</keyword>